<sequence>MLLAMVLAIFAFPIAACTAWLVGVDPAGGSCPGALGLFAWYGTAVVVPASVLFGLPLLLLARWRGWTGWWQIGLCGFAVGVLAAVSLDLLDSFIVWYKFALLSAPLGFLAGLLFWLVGVYRNVGPDNSFEPTPLRGAAEFRR</sequence>
<feature type="transmembrane region" description="Helical" evidence="1">
    <location>
        <begin position="99"/>
        <end position="120"/>
    </location>
</feature>
<reference evidence="2" key="2">
    <citation type="journal article" date="2022" name="Syst. Appl. Microbiol.">
        <title>Physiological and genomic characterisation of Luteimonas fraxinea sp. nov., a bacterial species associated with trees tolerant to ash dieback.</title>
        <authorList>
            <person name="Ulrich K."/>
            <person name="Becker R."/>
            <person name="Behrendt U."/>
            <person name="Kube M."/>
            <person name="Schneck V."/>
            <person name="Ulrich A."/>
        </authorList>
    </citation>
    <scope>NUCLEOTIDE SEQUENCE</scope>
    <source>
        <strain evidence="2">A1P009</strain>
    </source>
</reference>
<keyword evidence="1" id="KW-0812">Transmembrane</keyword>
<accession>A0ABS8UA22</accession>
<comment type="caution">
    <text evidence="2">The sequence shown here is derived from an EMBL/GenBank/DDBJ whole genome shotgun (WGS) entry which is preliminary data.</text>
</comment>
<feature type="transmembrane region" description="Helical" evidence="1">
    <location>
        <begin position="40"/>
        <end position="61"/>
    </location>
</feature>
<feature type="transmembrane region" description="Helical" evidence="1">
    <location>
        <begin position="68"/>
        <end position="87"/>
    </location>
</feature>
<name>A0ABS8UA22_9GAMM</name>
<dbReference type="Proteomes" id="UP001430360">
    <property type="component" value="Unassembled WGS sequence"/>
</dbReference>
<proteinExistence type="predicted"/>
<evidence type="ECO:0000313" key="2">
    <source>
        <dbReference type="EMBL" id="MCD9095599.1"/>
    </source>
</evidence>
<evidence type="ECO:0000313" key="3">
    <source>
        <dbReference type="Proteomes" id="UP001430360"/>
    </source>
</evidence>
<reference evidence="2" key="1">
    <citation type="submission" date="2021-12" db="EMBL/GenBank/DDBJ databases">
        <authorList>
            <person name="Ulrich A."/>
        </authorList>
    </citation>
    <scope>NUCLEOTIDE SEQUENCE</scope>
    <source>
        <strain evidence="2">A1P009</strain>
    </source>
</reference>
<dbReference type="RefSeq" id="WP_232134130.1">
    <property type="nucleotide sequence ID" value="NZ_CP089507.1"/>
</dbReference>
<organism evidence="2 3">
    <name type="scientific">Luteimonas fraxinea</name>
    <dbReference type="NCBI Taxonomy" id="2901869"/>
    <lineage>
        <taxon>Bacteria</taxon>
        <taxon>Pseudomonadati</taxon>
        <taxon>Pseudomonadota</taxon>
        <taxon>Gammaproteobacteria</taxon>
        <taxon>Lysobacterales</taxon>
        <taxon>Lysobacteraceae</taxon>
        <taxon>Luteimonas</taxon>
    </lineage>
</organism>
<keyword evidence="3" id="KW-1185">Reference proteome</keyword>
<evidence type="ECO:0000256" key="1">
    <source>
        <dbReference type="SAM" id="Phobius"/>
    </source>
</evidence>
<protein>
    <submittedName>
        <fullName evidence="2">Uncharacterized protein</fullName>
    </submittedName>
</protein>
<gene>
    <name evidence="2" type="ORF">LTT95_01395</name>
</gene>
<keyword evidence="1" id="KW-1133">Transmembrane helix</keyword>
<dbReference type="EMBL" id="JAJQKU010000001">
    <property type="protein sequence ID" value="MCD9095599.1"/>
    <property type="molecule type" value="Genomic_DNA"/>
</dbReference>
<keyword evidence="1" id="KW-0472">Membrane</keyword>